<evidence type="ECO:0000313" key="2">
    <source>
        <dbReference type="EMBL" id="THH19587.1"/>
    </source>
</evidence>
<dbReference type="EMBL" id="SGPL01000041">
    <property type="protein sequence ID" value="THH19587.1"/>
    <property type="molecule type" value="Genomic_DNA"/>
</dbReference>
<organism evidence="2 3">
    <name type="scientific">Bondarzewia mesenterica</name>
    <dbReference type="NCBI Taxonomy" id="1095465"/>
    <lineage>
        <taxon>Eukaryota</taxon>
        <taxon>Fungi</taxon>
        <taxon>Dikarya</taxon>
        <taxon>Basidiomycota</taxon>
        <taxon>Agaricomycotina</taxon>
        <taxon>Agaricomycetes</taxon>
        <taxon>Russulales</taxon>
        <taxon>Bondarzewiaceae</taxon>
        <taxon>Bondarzewia</taxon>
    </lineage>
</organism>
<feature type="region of interest" description="Disordered" evidence="1">
    <location>
        <begin position="365"/>
        <end position="426"/>
    </location>
</feature>
<evidence type="ECO:0000313" key="3">
    <source>
        <dbReference type="Proteomes" id="UP000310158"/>
    </source>
</evidence>
<accession>A0A4S4M4Q7</accession>
<dbReference type="Proteomes" id="UP000310158">
    <property type="component" value="Unassembled WGS sequence"/>
</dbReference>
<dbReference type="CDD" id="cd06093">
    <property type="entry name" value="PX_domain"/>
    <property type="match status" value="1"/>
</dbReference>
<feature type="compositionally biased region" description="Basic and acidic residues" evidence="1">
    <location>
        <begin position="372"/>
        <end position="381"/>
    </location>
</feature>
<protein>
    <recommendedName>
        <fullName evidence="4">PX domain-containing protein</fullName>
    </recommendedName>
</protein>
<sequence>MQFTCCLQEEWAFSGNLTEVEDLLSVDNDILSAPTVAAIKVASTPFVPRLSSKLRNKTTLAIQLGIKETLILTGTTSGMTDRDFDLKKQDVLDRCGVVITAKTEYTYIYANLLSLAALLTSFSACPLHRARLRLVYLSLLGDPSKHGTWVIRMLDLDHLDSSAVRALNLIEVGEMRALRPLFPIFFNSFVTSQFILAERRPRVSREMSQRCAPAFFDTRITAPSSTPYATPNMPSKSRHNRVQPTRPVLRMDAQEGSWTASVAENPHHPTSYSLYVKMTHNLTLSCTAREIVELHHKLRDLHPGVTLPQLPIPTILPGFSRLQICQWPSSVVLPLQLTPMLRPSSPPPFTKHGGLMIVKEQQNGDAVNGEEDLPRVHKDIQEEGTGEVSAAPEEAQEAQSAVEGRSETPAPQKPPLILQPHPLKHR</sequence>
<dbReference type="OrthoDB" id="2995992at2759"/>
<proteinExistence type="predicted"/>
<evidence type="ECO:0008006" key="4">
    <source>
        <dbReference type="Google" id="ProtNLM"/>
    </source>
</evidence>
<dbReference type="AlphaFoldDB" id="A0A4S4M4Q7"/>
<gene>
    <name evidence="2" type="ORF">EW146_g1611</name>
</gene>
<reference evidence="2 3" key="1">
    <citation type="submission" date="2019-02" db="EMBL/GenBank/DDBJ databases">
        <title>Genome sequencing of the rare red list fungi Bondarzewia mesenterica.</title>
        <authorList>
            <person name="Buettner E."/>
            <person name="Kellner H."/>
        </authorList>
    </citation>
    <scope>NUCLEOTIDE SEQUENCE [LARGE SCALE GENOMIC DNA]</scope>
    <source>
        <strain evidence="2 3">DSM 108281</strain>
    </source>
</reference>
<comment type="caution">
    <text evidence="2">The sequence shown here is derived from an EMBL/GenBank/DDBJ whole genome shotgun (WGS) entry which is preliminary data.</text>
</comment>
<feature type="compositionally biased region" description="Low complexity" evidence="1">
    <location>
        <begin position="387"/>
        <end position="403"/>
    </location>
</feature>
<name>A0A4S4M4Q7_9AGAM</name>
<keyword evidence="3" id="KW-1185">Reference proteome</keyword>
<evidence type="ECO:0000256" key="1">
    <source>
        <dbReference type="SAM" id="MobiDB-lite"/>
    </source>
</evidence>